<evidence type="ECO:0000256" key="10">
    <source>
        <dbReference type="PIRSR" id="PIRSR606689-2"/>
    </source>
</evidence>
<evidence type="ECO:0000256" key="1">
    <source>
        <dbReference type="ARBA" id="ARBA00004601"/>
    </source>
</evidence>
<evidence type="ECO:0000256" key="9">
    <source>
        <dbReference type="PIRSR" id="PIRSR606689-1"/>
    </source>
</evidence>
<protein>
    <recommendedName>
        <fullName evidence="8">ADP-ribosylation factor-related protein 1</fullName>
    </recommendedName>
</protein>
<feature type="binding site" evidence="9">
    <location>
        <begin position="134"/>
        <end position="137"/>
    </location>
    <ligand>
        <name>GTP</name>
        <dbReference type="ChEBI" id="CHEBI:37565"/>
    </ligand>
</feature>
<gene>
    <name evidence="11" type="ORF">EB796_020697</name>
</gene>
<evidence type="ECO:0000256" key="8">
    <source>
        <dbReference type="ARBA" id="ARBA00039478"/>
    </source>
</evidence>
<dbReference type="SUPFAM" id="SSF52540">
    <property type="entry name" value="P-loop containing nucleoside triphosphate hydrolases"/>
    <property type="match status" value="1"/>
</dbReference>
<name>A0A7J7J4D5_BUGNE</name>
<dbReference type="GO" id="GO:0034067">
    <property type="term" value="P:protein localization to Golgi apparatus"/>
    <property type="evidence" value="ECO:0007669"/>
    <property type="project" value="TreeGrafter"/>
</dbReference>
<reference evidence="11" key="1">
    <citation type="submission" date="2020-06" db="EMBL/GenBank/DDBJ databases">
        <title>Draft genome of Bugula neritina, a colonial animal packing powerful symbionts and potential medicines.</title>
        <authorList>
            <person name="Rayko M."/>
        </authorList>
    </citation>
    <scope>NUCLEOTIDE SEQUENCE [LARGE SCALE GENOMIC DNA]</scope>
    <source>
        <strain evidence="11">Kwan_BN1</strain>
    </source>
</reference>
<dbReference type="GO" id="GO:0003924">
    <property type="term" value="F:GTPase activity"/>
    <property type="evidence" value="ECO:0007669"/>
    <property type="project" value="InterPro"/>
</dbReference>
<evidence type="ECO:0000313" key="12">
    <source>
        <dbReference type="Proteomes" id="UP000593567"/>
    </source>
</evidence>
<feature type="binding site" evidence="9">
    <location>
        <begin position="24"/>
        <end position="31"/>
    </location>
    <ligand>
        <name>GTP</name>
        <dbReference type="ChEBI" id="CHEBI:37565"/>
    </ligand>
</feature>
<keyword evidence="2 9" id="KW-0547">Nucleotide-binding</keyword>
<dbReference type="Gene3D" id="3.40.50.300">
    <property type="entry name" value="P-loop containing nucleotide triphosphate hydrolases"/>
    <property type="match status" value="1"/>
</dbReference>
<evidence type="ECO:0000256" key="2">
    <source>
        <dbReference type="ARBA" id="ARBA00022741"/>
    </source>
</evidence>
<feature type="binding site" evidence="9">
    <location>
        <position position="78"/>
    </location>
    <ligand>
        <name>GTP</name>
        <dbReference type="ChEBI" id="CHEBI:37565"/>
    </ligand>
</feature>
<dbReference type="GO" id="GO:0043001">
    <property type="term" value="P:Golgi to plasma membrane protein transport"/>
    <property type="evidence" value="ECO:0007669"/>
    <property type="project" value="TreeGrafter"/>
</dbReference>
<comment type="function">
    <text evidence="6">Trans-Golgi-associated GTPase that regulates protein sorting. Controls the targeting of ARL1 and its effector to the trans-Golgi. Required for the lipidation of chylomicrons in the intestine and required for VLDL lipidation in the liver.</text>
</comment>
<evidence type="ECO:0000256" key="4">
    <source>
        <dbReference type="ARBA" id="ARBA00023034"/>
    </source>
</evidence>
<dbReference type="InterPro" id="IPR027417">
    <property type="entry name" value="P-loop_NTPase"/>
</dbReference>
<dbReference type="CDD" id="cd04160">
    <property type="entry name" value="Arfrp1"/>
    <property type="match status" value="1"/>
</dbReference>
<evidence type="ECO:0000313" key="11">
    <source>
        <dbReference type="EMBL" id="KAF6021050.1"/>
    </source>
</evidence>
<dbReference type="GO" id="GO:0006886">
    <property type="term" value="P:intracellular protein transport"/>
    <property type="evidence" value="ECO:0007669"/>
    <property type="project" value="TreeGrafter"/>
</dbReference>
<keyword evidence="4" id="KW-0333">Golgi apparatus</keyword>
<dbReference type="PROSITE" id="PS51417">
    <property type="entry name" value="ARF"/>
    <property type="match status" value="1"/>
</dbReference>
<organism evidence="11 12">
    <name type="scientific">Bugula neritina</name>
    <name type="common">Brown bryozoan</name>
    <name type="synonym">Sertularia neritina</name>
    <dbReference type="NCBI Taxonomy" id="10212"/>
    <lineage>
        <taxon>Eukaryota</taxon>
        <taxon>Metazoa</taxon>
        <taxon>Spiralia</taxon>
        <taxon>Lophotrochozoa</taxon>
        <taxon>Bryozoa</taxon>
        <taxon>Gymnolaemata</taxon>
        <taxon>Cheilostomatida</taxon>
        <taxon>Flustrina</taxon>
        <taxon>Buguloidea</taxon>
        <taxon>Bugulidae</taxon>
        <taxon>Bugula</taxon>
    </lineage>
</organism>
<dbReference type="InterPro" id="IPR006689">
    <property type="entry name" value="Small_GTPase_ARF/SAR"/>
</dbReference>
<evidence type="ECO:0000256" key="3">
    <source>
        <dbReference type="ARBA" id="ARBA00022990"/>
    </source>
</evidence>
<feature type="binding site" evidence="10">
    <location>
        <position position="56"/>
    </location>
    <ligand>
        <name>Mg(2+)</name>
        <dbReference type="ChEBI" id="CHEBI:18420"/>
    </ligand>
</feature>
<dbReference type="EMBL" id="VXIV02003139">
    <property type="protein sequence ID" value="KAF6021050.1"/>
    <property type="molecule type" value="Genomic_DNA"/>
</dbReference>
<dbReference type="InterPro" id="IPR005225">
    <property type="entry name" value="Small_GTP-bd"/>
</dbReference>
<dbReference type="GO" id="GO:0016020">
    <property type="term" value="C:membrane"/>
    <property type="evidence" value="ECO:0007669"/>
    <property type="project" value="UniProtKB-ARBA"/>
</dbReference>
<sequence length="201" mass="22775">MYTLLSGLYKHLTQKDQYYILILGLDNAGKTTYLEQTQTRFNKNYKPTNLARITATVGLNIGKIDVGKMTFNFWDLGGQEELQLLWDKYYAECHAVVYMIDSAETSRLQESLESFNKMICNEHLNGVPLLVIANKQDLEESVHIPDIKTVFNTSAQKIGQRDCSVMAASALKGDGIDEGIEWLVKCVARNKHNRPPTEPDQ</sequence>
<dbReference type="AlphaFoldDB" id="A0A7J7J4D5"/>
<comment type="caution">
    <text evidence="11">The sequence shown here is derived from an EMBL/GenBank/DDBJ whole genome shotgun (WGS) entry which is preliminary data.</text>
</comment>
<dbReference type="SMART" id="SM00175">
    <property type="entry name" value="RAB"/>
    <property type="match status" value="1"/>
</dbReference>
<dbReference type="PANTHER" id="PTHR45909:SF1">
    <property type="entry name" value="ADP-RIBOSYLATION FACTOR-RELATED PROTEIN 1"/>
    <property type="match status" value="1"/>
</dbReference>
<dbReference type="NCBIfam" id="TIGR00231">
    <property type="entry name" value="small_GTP"/>
    <property type="match status" value="1"/>
</dbReference>
<dbReference type="SMART" id="SM00177">
    <property type="entry name" value="ARF"/>
    <property type="match status" value="1"/>
</dbReference>
<evidence type="ECO:0000256" key="5">
    <source>
        <dbReference type="ARBA" id="ARBA00023134"/>
    </source>
</evidence>
<dbReference type="PANTHER" id="PTHR45909">
    <property type="entry name" value="ADP-RIBOSYLATION FACTOR-RELATED PROTEIN 1"/>
    <property type="match status" value="1"/>
</dbReference>
<keyword evidence="5 9" id="KW-0342">GTP-binding</keyword>
<dbReference type="FunFam" id="3.40.50.300:FF:000509">
    <property type="entry name" value="ADP-ribosylation factor-related protein 1"/>
    <property type="match status" value="1"/>
</dbReference>
<dbReference type="GO" id="GO:0046872">
    <property type="term" value="F:metal ion binding"/>
    <property type="evidence" value="ECO:0007669"/>
    <property type="project" value="UniProtKB-KW"/>
</dbReference>
<dbReference type="Proteomes" id="UP000593567">
    <property type="component" value="Unassembled WGS sequence"/>
</dbReference>
<keyword evidence="3" id="KW-0007">Acetylation</keyword>
<comment type="subcellular location">
    <subcellularLocation>
        <location evidence="1">Golgi apparatus</location>
        <location evidence="1">trans-Golgi network</location>
    </subcellularLocation>
</comment>
<dbReference type="GO" id="GO:0005525">
    <property type="term" value="F:GTP binding"/>
    <property type="evidence" value="ECO:0007669"/>
    <property type="project" value="UniProtKB-KW"/>
</dbReference>
<evidence type="ECO:0000256" key="7">
    <source>
        <dbReference type="ARBA" id="ARBA00038765"/>
    </source>
</evidence>
<evidence type="ECO:0000256" key="6">
    <source>
        <dbReference type="ARBA" id="ARBA00037377"/>
    </source>
</evidence>
<dbReference type="PRINTS" id="PR00449">
    <property type="entry name" value="RASTRNSFRMNG"/>
</dbReference>
<keyword evidence="10" id="KW-0460">Magnesium</keyword>
<feature type="binding site" evidence="10">
    <location>
        <position position="31"/>
    </location>
    <ligand>
        <name>Mg(2+)</name>
        <dbReference type="ChEBI" id="CHEBI:18420"/>
    </ligand>
</feature>
<dbReference type="GO" id="GO:0005794">
    <property type="term" value="C:Golgi apparatus"/>
    <property type="evidence" value="ECO:0007669"/>
    <property type="project" value="UniProtKB-SubCell"/>
</dbReference>
<keyword evidence="10" id="KW-0479">Metal-binding</keyword>
<dbReference type="InterPro" id="IPR024156">
    <property type="entry name" value="Small_GTPase_ARF"/>
</dbReference>
<keyword evidence="12" id="KW-1185">Reference proteome</keyword>
<dbReference type="SMART" id="SM00178">
    <property type="entry name" value="SAR"/>
    <property type="match status" value="1"/>
</dbReference>
<comment type="subunit">
    <text evidence="7">Interacts with SYS1.</text>
</comment>
<dbReference type="OrthoDB" id="414781at2759"/>
<dbReference type="Pfam" id="PF00025">
    <property type="entry name" value="Arf"/>
    <property type="match status" value="1"/>
</dbReference>
<proteinExistence type="predicted"/>
<accession>A0A7J7J4D5</accession>